<feature type="region of interest" description="Disordered" evidence="1">
    <location>
        <begin position="214"/>
        <end position="233"/>
    </location>
</feature>
<dbReference type="Proteomes" id="UP000030669">
    <property type="component" value="Unassembled WGS sequence"/>
</dbReference>
<accession>S7RM10</accession>
<protein>
    <submittedName>
        <fullName evidence="2">Uncharacterized protein</fullName>
    </submittedName>
</protein>
<feature type="compositionally biased region" description="Pro residues" evidence="1">
    <location>
        <begin position="221"/>
        <end position="231"/>
    </location>
</feature>
<dbReference type="RefSeq" id="XP_007866552.1">
    <property type="nucleotide sequence ID" value="XM_007868361.1"/>
</dbReference>
<feature type="region of interest" description="Disordered" evidence="1">
    <location>
        <begin position="1"/>
        <end position="54"/>
    </location>
</feature>
<name>S7RM10_GLOTA</name>
<evidence type="ECO:0000313" key="3">
    <source>
        <dbReference type="Proteomes" id="UP000030669"/>
    </source>
</evidence>
<feature type="region of interest" description="Disordered" evidence="1">
    <location>
        <begin position="151"/>
        <end position="200"/>
    </location>
</feature>
<feature type="compositionally biased region" description="Polar residues" evidence="1">
    <location>
        <begin position="18"/>
        <end position="27"/>
    </location>
</feature>
<dbReference type="AlphaFoldDB" id="S7RM10"/>
<feature type="compositionally biased region" description="Basic and acidic residues" evidence="1">
    <location>
        <begin position="187"/>
        <end position="196"/>
    </location>
</feature>
<dbReference type="KEGG" id="gtr:GLOTRDRAFT_93877"/>
<dbReference type="EMBL" id="KB469302">
    <property type="protein sequence ID" value="EPQ55430.1"/>
    <property type="molecule type" value="Genomic_DNA"/>
</dbReference>
<feature type="region of interest" description="Disordered" evidence="1">
    <location>
        <begin position="248"/>
        <end position="276"/>
    </location>
</feature>
<feature type="compositionally biased region" description="Basic and acidic residues" evidence="1">
    <location>
        <begin position="8"/>
        <end position="17"/>
    </location>
</feature>
<feature type="compositionally biased region" description="Basic and acidic residues" evidence="1">
    <location>
        <begin position="153"/>
        <end position="163"/>
    </location>
</feature>
<dbReference type="eggNOG" id="ENOG502SZH1">
    <property type="taxonomic scope" value="Eukaryota"/>
</dbReference>
<evidence type="ECO:0000313" key="2">
    <source>
        <dbReference type="EMBL" id="EPQ55430.1"/>
    </source>
</evidence>
<dbReference type="GeneID" id="19309559"/>
<evidence type="ECO:0000256" key="1">
    <source>
        <dbReference type="SAM" id="MobiDB-lite"/>
    </source>
</evidence>
<reference evidence="2 3" key="1">
    <citation type="journal article" date="2012" name="Science">
        <title>The Paleozoic origin of enzymatic lignin decomposition reconstructed from 31 fungal genomes.</title>
        <authorList>
            <person name="Floudas D."/>
            <person name="Binder M."/>
            <person name="Riley R."/>
            <person name="Barry K."/>
            <person name="Blanchette R.A."/>
            <person name="Henrissat B."/>
            <person name="Martinez A.T."/>
            <person name="Otillar R."/>
            <person name="Spatafora J.W."/>
            <person name="Yadav J.S."/>
            <person name="Aerts A."/>
            <person name="Benoit I."/>
            <person name="Boyd A."/>
            <person name="Carlson A."/>
            <person name="Copeland A."/>
            <person name="Coutinho P.M."/>
            <person name="de Vries R.P."/>
            <person name="Ferreira P."/>
            <person name="Findley K."/>
            <person name="Foster B."/>
            <person name="Gaskell J."/>
            <person name="Glotzer D."/>
            <person name="Gorecki P."/>
            <person name="Heitman J."/>
            <person name="Hesse C."/>
            <person name="Hori C."/>
            <person name="Igarashi K."/>
            <person name="Jurgens J.A."/>
            <person name="Kallen N."/>
            <person name="Kersten P."/>
            <person name="Kohler A."/>
            <person name="Kuees U."/>
            <person name="Kumar T.K.A."/>
            <person name="Kuo A."/>
            <person name="LaButti K."/>
            <person name="Larrondo L.F."/>
            <person name="Lindquist E."/>
            <person name="Ling A."/>
            <person name="Lombard V."/>
            <person name="Lucas S."/>
            <person name="Lundell T."/>
            <person name="Martin R."/>
            <person name="McLaughlin D.J."/>
            <person name="Morgenstern I."/>
            <person name="Morin E."/>
            <person name="Murat C."/>
            <person name="Nagy L.G."/>
            <person name="Nolan M."/>
            <person name="Ohm R.A."/>
            <person name="Patyshakuliyeva A."/>
            <person name="Rokas A."/>
            <person name="Ruiz-Duenas F.J."/>
            <person name="Sabat G."/>
            <person name="Salamov A."/>
            <person name="Samejima M."/>
            <person name="Schmutz J."/>
            <person name="Slot J.C."/>
            <person name="St John F."/>
            <person name="Stenlid J."/>
            <person name="Sun H."/>
            <person name="Sun S."/>
            <person name="Syed K."/>
            <person name="Tsang A."/>
            <person name="Wiebenga A."/>
            <person name="Young D."/>
            <person name="Pisabarro A."/>
            <person name="Eastwood D.C."/>
            <person name="Martin F."/>
            <person name="Cullen D."/>
            <person name="Grigoriev I.V."/>
            <person name="Hibbett D.S."/>
        </authorList>
    </citation>
    <scope>NUCLEOTIDE SEQUENCE [LARGE SCALE GENOMIC DNA]</scope>
    <source>
        <strain evidence="2 3">ATCC 11539</strain>
    </source>
</reference>
<organism evidence="2 3">
    <name type="scientific">Gloeophyllum trabeum (strain ATCC 11539 / FP-39264 / Madison 617)</name>
    <name type="common">Brown rot fungus</name>
    <dbReference type="NCBI Taxonomy" id="670483"/>
    <lineage>
        <taxon>Eukaryota</taxon>
        <taxon>Fungi</taxon>
        <taxon>Dikarya</taxon>
        <taxon>Basidiomycota</taxon>
        <taxon>Agaricomycotina</taxon>
        <taxon>Agaricomycetes</taxon>
        <taxon>Gloeophyllales</taxon>
        <taxon>Gloeophyllaceae</taxon>
        <taxon>Gloeophyllum</taxon>
    </lineage>
</organism>
<feature type="compositionally biased region" description="Polar residues" evidence="1">
    <location>
        <begin position="34"/>
        <end position="44"/>
    </location>
</feature>
<dbReference type="HOGENOM" id="CLU_608393_0_0_1"/>
<gene>
    <name evidence="2" type="ORF">GLOTRDRAFT_93877</name>
</gene>
<proteinExistence type="predicted"/>
<sequence>MSVHITKVGKDVREYRNGTKTPLSNGHLNDRTPNRNLPASTYPSKESVPVSVEMSHSTSKCTDYGDYMERLKLSKSDRYKLFCDVRELASEHLDMDKLVTEQEPGIWENFISFARFEHPIAKETFPIFATPRRTGILKKYLSKYLHRRKSRARERVVQSDESRKHRLQGARRTAVDKESTGCQASKEPAEERKAENDAEEGDYMSLLSKRNGSPLVWLSPSPSPSPPPKTVPPRVNRAYVEIIQNRPKAKPRFSGPAIPSNASPGDDVSECSTPRPCANDDHPVQAFLRSLTPSLECLWPALDTLGVKDMAWVNAIRRWPPHYRDLMEAKLLEDRDVTSLDCRGLMTAMSLPAKADMAIPSSNCTTTGQDRVSEFLCSLSPSLRHLYSPLSKIGMRESWLDAVISGREPDKFHELLESNLVWTRKATWCEYVAILVGLESRAKERAQNGV</sequence>
<keyword evidence="3" id="KW-1185">Reference proteome</keyword>